<keyword evidence="3" id="KW-1185">Reference proteome</keyword>
<reference evidence="2 3" key="1">
    <citation type="submission" date="2024-02" db="EMBL/GenBank/DDBJ databases">
        <title>A draft genome for the cacao thread blight pathogen Marasmius crinis-equi.</title>
        <authorList>
            <person name="Cohen S.P."/>
            <person name="Baruah I.K."/>
            <person name="Amoako-Attah I."/>
            <person name="Bukari Y."/>
            <person name="Meinhardt L.W."/>
            <person name="Bailey B.A."/>
        </authorList>
    </citation>
    <scope>NUCLEOTIDE SEQUENCE [LARGE SCALE GENOMIC DNA]</scope>
    <source>
        <strain evidence="2 3">GH-76</strain>
    </source>
</reference>
<feature type="region of interest" description="Disordered" evidence="1">
    <location>
        <begin position="115"/>
        <end position="138"/>
    </location>
</feature>
<gene>
    <name evidence="2" type="ORF">V5O48_001401</name>
</gene>
<feature type="compositionally biased region" description="Polar residues" evidence="1">
    <location>
        <begin position="180"/>
        <end position="196"/>
    </location>
</feature>
<evidence type="ECO:0000313" key="3">
    <source>
        <dbReference type="Proteomes" id="UP001465976"/>
    </source>
</evidence>
<feature type="region of interest" description="Disordered" evidence="1">
    <location>
        <begin position="168"/>
        <end position="204"/>
    </location>
</feature>
<feature type="region of interest" description="Disordered" evidence="1">
    <location>
        <begin position="24"/>
        <end position="51"/>
    </location>
</feature>
<proteinExistence type="predicted"/>
<feature type="compositionally biased region" description="Polar residues" evidence="1">
    <location>
        <begin position="29"/>
        <end position="41"/>
    </location>
</feature>
<evidence type="ECO:0000313" key="2">
    <source>
        <dbReference type="EMBL" id="KAL0580576.1"/>
    </source>
</evidence>
<sequence length="204" mass="21606">MSEPPTPVDDDDELAILGGKTRLVKKEPSSPQMIHRSPTSHNPVVPLPLPSSASANVDPNVVEYLRSFQPSHDPPSAHSSYSDGVDTISPVSMYGLTTLPGPASAFHSESSSYNVQGSSLLSTSPSSRNGSQNIGINGGSHGNGFPQYFPVYDYGSSAVGNGYTSAPMLDANPVPHQRRSSSGSPEQNSMHSTWQDFVTDMAMN</sequence>
<protein>
    <submittedName>
        <fullName evidence="2">Uncharacterized protein</fullName>
    </submittedName>
</protein>
<evidence type="ECO:0000256" key="1">
    <source>
        <dbReference type="SAM" id="MobiDB-lite"/>
    </source>
</evidence>
<organism evidence="2 3">
    <name type="scientific">Marasmius crinis-equi</name>
    <dbReference type="NCBI Taxonomy" id="585013"/>
    <lineage>
        <taxon>Eukaryota</taxon>
        <taxon>Fungi</taxon>
        <taxon>Dikarya</taxon>
        <taxon>Basidiomycota</taxon>
        <taxon>Agaricomycotina</taxon>
        <taxon>Agaricomycetes</taxon>
        <taxon>Agaricomycetidae</taxon>
        <taxon>Agaricales</taxon>
        <taxon>Marasmiineae</taxon>
        <taxon>Marasmiaceae</taxon>
        <taxon>Marasmius</taxon>
    </lineage>
</organism>
<dbReference type="Proteomes" id="UP001465976">
    <property type="component" value="Unassembled WGS sequence"/>
</dbReference>
<name>A0ABR3FZ47_9AGAR</name>
<comment type="caution">
    <text evidence="2">The sequence shown here is derived from an EMBL/GenBank/DDBJ whole genome shotgun (WGS) entry which is preliminary data.</text>
</comment>
<feature type="compositionally biased region" description="Low complexity" evidence="1">
    <location>
        <begin position="118"/>
        <end position="135"/>
    </location>
</feature>
<dbReference type="EMBL" id="JBAHYK010000027">
    <property type="protein sequence ID" value="KAL0580576.1"/>
    <property type="molecule type" value="Genomic_DNA"/>
</dbReference>
<accession>A0ABR3FZ47</accession>